<sequence length="121" mass="13018">MFSFSPSSDDVFDNEEENDEPQRAWDNLLPNHWFCDSLFIFTSPSPSSMDISLTVGSDASHFTGDPNGIGVLSLGIGSSTTPPSLPDGTTGTIIRPQVLGFFGRKGTNIDSLGFYLSNPII</sequence>
<evidence type="ECO:0000256" key="1">
    <source>
        <dbReference type="SAM" id="MobiDB-lite"/>
    </source>
</evidence>
<dbReference type="EMBL" id="JABFUD020000002">
    <property type="protein sequence ID" value="KAI5083603.1"/>
    <property type="molecule type" value="Genomic_DNA"/>
</dbReference>
<protein>
    <submittedName>
        <fullName evidence="2">Uncharacterized protein</fullName>
    </submittedName>
</protein>
<evidence type="ECO:0000313" key="2">
    <source>
        <dbReference type="EMBL" id="KAI5083603.1"/>
    </source>
</evidence>
<organism evidence="2 3">
    <name type="scientific">Adiantum capillus-veneris</name>
    <name type="common">Maidenhair fern</name>
    <dbReference type="NCBI Taxonomy" id="13818"/>
    <lineage>
        <taxon>Eukaryota</taxon>
        <taxon>Viridiplantae</taxon>
        <taxon>Streptophyta</taxon>
        <taxon>Embryophyta</taxon>
        <taxon>Tracheophyta</taxon>
        <taxon>Polypodiopsida</taxon>
        <taxon>Polypodiidae</taxon>
        <taxon>Polypodiales</taxon>
        <taxon>Pteridineae</taxon>
        <taxon>Pteridaceae</taxon>
        <taxon>Vittarioideae</taxon>
        <taxon>Adiantum</taxon>
    </lineage>
</organism>
<proteinExistence type="predicted"/>
<comment type="caution">
    <text evidence="2">The sequence shown here is derived from an EMBL/GenBank/DDBJ whole genome shotgun (WGS) entry which is preliminary data.</text>
</comment>
<dbReference type="Proteomes" id="UP000886520">
    <property type="component" value="Chromosome 3"/>
</dbReference>
<reference evidence="2" key="1">
    <citation type="submission" date="2021-01" db="EMBL/GenBank/DDBJ databases">
        <title>Adiantum capillus-veneris genome.</title>
        <authorList>
            <person name="Fang Y."/>
            <person name="Liao Q."/>
        </authorList>
    </citation>
    <scope>NUCLEOTIDE SEQUENCE</scope>
    <source>
        <strain evidence="2">H3</strain>
        <tissue evidence="2">Leaf</tissue>
    </source>
</reference>
<dbReference type="AlphaFoldDB" id="A0A9D4ZQ22"/>
<evidence type="ECO:0000313" key="3">
    <source>
        <dbReference type="Proteomes" id="UP000886520"/>
    </source>
</evidence>
<accession>A0A9D4ZQ22</accession>
<feature type="compositionally biased region" description="Acidic residues" evidence="1">
    <location>
        <begin position="10"/>
        <end position="19"/>
    </location>
</feature>
<feature type="region of interest" description="Disordered" evidence="1">
    <location>
        <begin position="1"/>
        <end position="23"/>
    </location>
</feature>
<keyword evidence="3" id="KW-1185">Reference proteome</keyword>
<gene>
    <name evidence="2" type="ORF">GOP47_0003346</name>
</gene>
<name>A0A9D4ZQ22_ADICA</name>